<keyword evidence="4 7" id="KW-1133">Transmembrane helix</keyword>
<evidence type="ECO:0000313" key="9">
    <source>
        <dbReference type="Proteomes" id="UP001460270"/>
    </source>
</evidence>
<evidence type="ECO:0000256" key="6">
    <source>
        <dbReference type="SAM" id="MobiDB-lite"/>
    </source>
</evidence>
<dbReference type="PANTHER" id="PTHR14948:SF46">
    <property type="entry name" value="DISPANIN SUBFAMILY A MEMBER 2B-LIKE-RELATED"/>
    <property type="match status" value="1"/>
</dbReference>
<comment type="similarity">
    <text evidence="2">Belongs to the CD225/Dispanin family.</text>
</comment>
<evidence type="ECO:0000313" key="8">
    <source>
        <dbReference type="EMBL" id="KAK7887126.1"/>
    </source>
</evidence>
<dbReference type="InterPro" id="IPR051423">
    <property type="entry name" value="CD225/Dispanin"/>
</dbReference>
<dbReference type="GO" id="GO:0016020">
    <property type="term" value="C:membrane"/>
    <property type="evidence" value="ECO:0007669"/>
    <property type="project" value="UniProtKB-SubCell"/>
</dbReference>
<gene>
    <name evidence="8" type="ORF">WMY93_026747</name>
</gene>
<dbReference type="Proteomes" id="UP001460270">
    <property type="component" value="Unassembled WGS sequence"/>
</dbReference>
<keyword evidence="9" id="KW-1185">Reference proteome</keyword>
<reference evidence="9" key="1">
    <citation type="submission" date="2024-04" db="EMBL/GenBank/DDBJ databases">
        <title>Salinicola lusitanus LLJ914,a marine bacterium isolated from the Okinawa Trough.</title>
        <authorList>
            <person name="Li J."/>
        </authorList>
    </citation>
    <scope>NUCLEOTIDE SEQUENCE [LARGE SCALE GENOMIC DNA]</scope>
</reference>
<dbReference type="Pfam" id="PF04505">
    <property type="entry name" value="CD225"/>
    <property type="match status" value="1"/>
</dbReference>
<accession>A0AAW0N8P9</accession>
<evidence type="ECO:0000256" key="3">
    <source>
        <dbReference type="ARBA" id="ARBA00022692"/>
    </source>
</evidence>
<feature type="transmembrane region" description="Helical" evidence="7">
    <location>
        <begin position="175"/>
        <end position="196"/>
    </location>
</feature>
<sequence>MEYKSMDASQEKAAMVEGQPNPPPYQEGPSGIAQSGQQFAAGYPQQPYPGQPYPGQPYPGQPYPGQPYPGQPYQGQPSPGQPYPGQPYPGQPSGQPYPGQPYPGQVYPGQTVVTVQAQTPLSPPEKDYLGYSIFTLLCCCMPLGIGALVYSILTREANHSGHRAEAERSSRCARILSHTALGLGLLCYVILIICMFL</sequence>
<evidence type="ECO:0000256" key="4">
    <source>
        <dbReference type="ARBA" id="ARBA00022989"/>
    </source>
</evidence>
<name>A0AAW0N8P9_9GOBI</name>
<evidence type="ECO:0008006" key="10">
    <source>
        <dbReference type="Google" id="ProtNLM"/>
    </source>
</evidence>
<dbReference type="AlphaFoldDB" id="A0AAW0N8P9"/>
<feature type="compositionally biased region" description="Pro residues" evidence="6">
    <location>
        <begin position="79"/>
        <end position="90"/>
    </location>
</feature>
<dbReference type="EMBL" id="JBBPFD010000019">
    <property type="protein sequence ID" value="KAK7887126.1"/>
    <property type="molecule type" value="Genomic_DNA"/>
</dbReference>
<proteinExistence type="inferred from homology"/>
<feature type="transmembrane region" description="Helical" evidence="7">
    <location>
        <begin position="128"/>
        <end position="154"/>
    </location>
</feature>
<dbReference type="InterPro" id="IPR007593">
    <property type="entry name" value="CD225/Dispanin_fam"/>
</dbReference>
<dbReference type="PANTHER" id="PTHR14948">
    <property type="entry name" value="NG5"/>
    <property type="match status" value="1"/>
</dbReference>
<keyword evidence="3 7" id="KW-0812">Transmembrane</keyword>
<protein>
    <recommendedName>
        <fullName evidence="10">Proline-rich transmembrane protein 1</fullName>
    </recommendedName>
</protein>
<keyword evidence="5 7" id="KW-0472">Membrane</keyword>
<evidence type="ECO:0000256" key="1">
    <source>
        <dbReference type="ARBA" id="ARBA00004370"/>
    </source>
</evidence>
<evidence type="ECO:0000256" key="2">
    <source>
        <dbReference type="ARBA" id="ARBA00006843"/>
    </source>
</evidence>
<evidence type="ECO:0000256" key="7">
    <source>
        <dbReference type="SAM" id="Phobius"/>
    </source>
</evidence>
<feature type="region of interest" description="Disordered" evidence="6">
    <location>
        <begin position="1"/>
        <end position="99"/>
    </location>
</feature>
<feature type="compositionally biased region" description="Pro residues" evidence="6">
    <location>
        <begin position="46"/>
        <end position="70"/>
    </location>
</feature>
<comment type="subcellular location">
    <subcellularLocation>
        <location evidence="1">Membrane</location>
    </subcellularLocation>
</comment>
<organism evidence="8 9">
    <name type="scientific">Mugilogobius chulae</name>
    <name type="common">yellowstripe goby</name>
    <dbReference type="NCBI Taxonomy" id="88201"/>
    <lineage>
        <taxon>Eukaryota</taxon>
        <taxon>Metazoa</taxon>
        <taxon>Chordata</taxon>
        <taxon>Craniata</taxon>
        <taxon>Vertebrata</taxon>
        <taxon>Euteleostomi</taxon>
        <taxon>Actinopterygii</taxon>
        <taxon>Neopterygii</taxon>
        <taxon>Teleostei</taxon>
        <taxon>Neoteleostei</taxon>
        <taxon>Acanthomorphata</taxon>
        <taxon>Gobiaria</taxon>
        <taxon>Gobiiformes</taxon>
        <taxon>Gobioidei</taxon>
        <taxon>Gobiidae</taxon>
        <taxon>Gobionellinae</taxon>
        <taxon>Mugilogobius</taxon>
    </lineage>
</organism>
<evidence type="ECO:0000256" key="5">
    <source>
        <dbReference type="ARBA" id="ARBA00023136"/>
    </source>
</evidence>
<comment type="caution">
    <text evidence="8">The sequence shown here is derived from an EMBL/GenBank/DDBJ whole genome shotgun (WGS) entry which is preliminary data.</text>
</comment>